<dbReference type="Proteomes" id="UP000275356">
    <property type="component" value="Unassembled WGS sequence"/>
</dbReference>
<accession>A0A3N2DBU8</accession>
<evidence type="ECO:0000256" key="1">
    <source>
        <dbReference type="SAM" id="MobiDB-lite"/>
    </source>
</evidence>
<organism evidence="3 4">
    <name type="scientific">Salana multivorans</name>
    <dbReference type="NCBI Taxonomy" id="120377"/>
    <lineage>
        <taxon>Bacteria</taxon>
        <taxon>Bacillati</taxon>
        <taxon>Actinomycetota</taxon>
        <taxon>Actinomycetes</taxon>
        <taxon>Micrococcales</taxon>
        <taxon>Beutenbergiaceae</taxon>
        <taxon>Salana</taxon>
    </lineage>
</organism>
<dbReference type="AlphaFoldDB" id="A0A3N2DBU8"/>
<evidence type="ECO:0000259" key="2">
    <source>
        <dbReference type="PROSITE" id="PS51186"/>
    </source>
</evidence>
<sequence>MDRAAVGGQADGVTTTVLEAPPVPPSPDHPDVWAYAGYNRLTRDLEVELLGHSDRWAPLPISLAFLTDSDWQRSILLVAVRDGVAEPGADDVVGAAEVRIPLRDNLRTGHVFVVVDERVRGAGIGTALLERAEAWLRAQGRDHVIGWSTVAPEPEPGPGTLEAPTGAGRVPSDDPTVAFLLGRGYRLEQVARASQLDVPRDADEPRRHAALAAAAAGADYRVLHLDAAAAQDHLDALARLHTRMSTDVPLADLRVEEEVWDAERVAEYVADYERSWQEMRLAVVEHVPTGELVAYTELQIPAFPEIEFGFQRDTLVLREHRGHRLGMLAKAANLELLVRERPCVRRIHTQNASENEHMLAINVALGFRTVAVQAGWQKGLGAV</sequence>
<feature type="region of interest" description="Disordered" evidence="1">
    <location>
        <begin position="1"/>
        <end position="29"/>
    </location>
</feature>
<protein>
    <submittedName>
        <fullName evidence="3">Acetyltransferase (GNAT) family protein</fullName>
    </submittedName>
</protein>
<name>A0A3N2DBU8_9MICO</name>
<proteinExistence type="predicted"/>
<feature type="region of interest" description="Disordered" evidence="1">
    <location>
        <begin position="149"/>
        <end position="169"/>
    </location>
</feature>
<dbReference type="EMBL" id="RKHQ01000001">
    <property type="protein sequence ID" value="ROR97172.1"/>
    <property type="molecule type" value="Genomic_DNA"/>
</dbReference>
<dbReference type="SUPFAM" id="SSF55729">
    <property type="entry name" value="Acyl-CoA N-acyltransferases (Nat)"/>
    <property type="match status" value="2"/>
</dbReference>
<evidence type="ECO:0000313" key="4">
    <source>
        <dbReference type="Proteomes" id="UP000275356"/>
    </source>
</evidence>
<reference evidence="3 4" key="1">
    <citation type="submission" date="2018-11" db="EMBL/GenBank/DDBJ databases">
        <title>Sequencing the genomes of 1000 actinobacteria strains.</title>
        <authorList>
            <person name="Klenk H.-P."/>
        </authorList>
    </citation>
    <scope>NUCLEOTIDE SEQUENCE [LARGE SCALE GENOMIC DNA]</scope>
    <source>
        <strain evidence="3 4">DSM 13521</strain>
    </source>
</reference>
<dbReference type="PROSITE" id="PS51186">
    <property type="entry name" value="GNAT"/>
    <property type="match status" value="1"/>
</dbReference>
<comment type="caution">
    <text evidence="3">The sequence shown here is derived from an EMBL/GenBank/DDBJ whole genome shotgun (WGS) entry which is preliminary data.</text>
</comment>
<dbReference type="OrthoDB" id="4119890at2"/>
<dbReference type="Pfam" id="PF00583">
    <property type="entry name" value="Acetyltransf_1"/>
    <property type="match status" value="1"/>
</dbReference>
<dbReference type="Gene3D" id="3.40.630.30">
    <property type="match status" value="1"/>
</dbReference>
<feature type="domain" description="N-acetyltransferase" evidence="2">
    <location>
        <begin position="45"/>
        <end position="210"/>
    </location>
</feature>
<dbReference type="InterPro" id="IPR000182">
    <property type="entry name" value="GNAT_dom"/>
</dbReference>
<gene>
    <name evidence="3" type="ORF">EDD28_1765</name>
</gene>
<evidence type="ECO:0000313" key="3">
    <source>
        <dbReference type="EMBL" id="ROR97172.1"/>
    </source>
</evidence>
<keyword evidence="3" id="KW-0808">Transferase</keyword>
<dbReference type="InterPro" id="IPR016181">
    <property type="entry name" value="Acyl_CoA_acyltransferase"/>
</dbReference>
<dbReference type="GO" id="GO:0016747">
    <property type="term" value="F:acyltransferase activity, transferring groups other than amino-acyl groups"/>
    <property type="evidence" value="ECO:0007669"/>
    <property type="project" value="InterPro"/>
</dbReference>
<keyword evidence="4" id="KW-1185">Reference proteome</keyword>
<dbReference type="CDD" id="cd04301">
    <property type="entry name" value="NAT_SF"/>
    <property type="match status" value="1"/>
</dbReference>